<name>A0A1Z4NCB4_9CYAN</name>
<accession>A0A1Z4NCB4</accession>
<dbReference type="CDD" id="cd01127">
    <property type="entry name" value="TrwB_TraG_TraD_VirD4"/>
    <property type="match status" value="1"/>
</dbReference>
<dbReference type="Proteomes" id="UP000218785">
    <property type="component" value="Plasmid plasmid5"/>
</dbReference>
<evidence type="ECO:0000313" key="4">
    <source>
        <dbReference type="Proteomes" id="UP000218785"/>
    </source>
</evidence>
<dbReference type="Gene3D" id="3.40.50.300">
    <property type="entry name" value="P-loop containing nucleotide triphosphate hydrolases"/>
    <property type="match status" value="1"/>
</dbReference>
<dbReference type="InterPro" id="IPR027417">
    <property type="entry name" value="P-loop_NTPase"/>
</dbReference>
<geneLocation type="plasmid" evidence="4">
    <name>Plasmid5 dna</name>
</geneLocation>
<dbReference type="SUPFAM" id="SSF52540">
    <property type="entry name" value="P-loop containing nucleoside triphosphate hydrolases"/>
    <property type="match status" value="1"/>
</dbReference>
<proteinExistence type="predicted"/>
<dbReference type="AlphaFoldDB" id="A0A1Z4NCB4"/>
<keyword evidence="2" id="KW-1133">Transmembrane helix</keyword>
<dbReference type="KEGG" id="ttq:NIES37_73810"/>
<keyword evidence="4" id="KW-1185">Reference proteome</keyword>
<keyword evidence="2" id="KW-0812">Transmembrane</keyword>
<feature type="transmembrane region" description="Helical" evidence="2">
    <location>
        <begin position="119"/>
        <end position="135"/>
    </location>
</feature>
<reference evidence="3 4" key="1">
    <citation type="submission" date="2017-06" db="EMBL/GenBank/DDBJ databases">
        <title>Genome sequencing of cyanobaciteial culture collection at National Institute for Environmental Studies (NIES).</title>
        <authorList>
            <person name="Hirose Y."/>
            <person name="Shimura Y."/>
            <person name="Fujisawa T."/>
            <person name="Nakamura Y."/>
            <person name="Kawachi M."/>
        </authorList>
    </citation>
    <scope>NUCLEOTIDE SEQUENCE [LARGE SCALE GENOMIC DNA]</scope>
    <source>
        <strain evidence="3 4">NIES-37</strain>
        <plasmid evidence="4">Plasmid5 dna</plasmid>
    </source>
</reference>
<organism evidence="3 4">
    <name type="scientific">Tolypothrix tenuis PCC 7101</name>
    <dbReference type="NCBI Taxonomy" id="231146"/>
    <lineage>
        <taxon>Bacteria</taxon>
        <taxon>Bacillati</taxon>
        <taxon>Cyanobacteriota</taxon>
        <taxon>Cyanophyceae</taxon>
        <taxon>Nostocales</taxon>
        <taxon>Tolypothrichaceae</taxon>
        <taxon>Tolypothrix</taxon>
    </lineage>
</organism>
<feature type="compositionally biased region" description="Polar residues" evidence="1">
    <location>
        <begin position="285"/>
        <end position="306"/>
    </location>
</feature>
<protein>
    <submittedName>
        <fullName evidence="3">Uncharacterized protein</fullName>
    </submittedName>
</protein>
<keyword evidence="3" id="KW-0614">Plasmid</keyword>
<feature type="region of interest" description="Disordered" evidence="1">
    <location>
        <begin position="249"/>
        <end position="309"/>
    </location>
</feature>
<gene>
    <name evidence="3" type="ORF">NIES37_73810</name>
</gene>
<keyword evidence="2" id="KW-0472">Membrane</keyword>
<dbReference type="EMBL" id="AP018253">
    <property type="protein sequence ID" value="BAZ03368.1"/>
    <property type="molecule type" value="Genomic_DNA"/>
</dbReference>
<feature type="compositionally biased region" description="Basic and acidic residues" evidence="1">
    <location>
        <begin position="259"/>
        <end position="275"/>
    </location>
</feature>
<dbReference type="RefSeq" id="WP_096585754.1">
    <property type="nucleotide sequence ID" value="NZ_CAWNJS010000006.1"/>
</dbReference>
<feature type="transmembrane region" description="Helical" evidence="2">
    <location>
        <begin position="32"/>
        <end position="53"/>
    </location>
</feature>
<evidence type="ECO:0000256" key="2">
    <source>
        <dbReference type="SAM" id="Phobius"/>
    </source>
</evidence>
<evidence type="ECO:0000256" key="1">
    <source>
        <dbReference type="SAM" id="MobiDB-lite"/>
    </source>
</evidence>
<sequence length="679" mass="76429">MSYLTPQHEQLARQQQSSFMQWFGQLPFDRKIAAIGVSLTIGVTCAAASWTQFASDRIYFCIRTPHQGLRCADNHNRPYRMTLWHWQQWQKDGAPTVVVPNEDISPKGLVKATNPYKPLWAMGAFVGFAAAGWMLRHLQDTERQLANFETVAEKRDYARAELKAQSELLDDYRAVAVKQVELQADLELIANDHTVDIQKAEILGETEIKISQIEANDAVFEAETAGMSEEQKQEYINFLRSSKTPYLQGSQTLQGTVDPSDKVEGSGDKEARLESENTQDEQDGDSSTYQPSTPTIQPASSTNNPTLEPLNRILGAKRSTLIVGGTGAGKSVTESYMLNRFSKRFPIADVWAIAQKNDSFCGLDKKGRVLLFDPLEPQLAMAAIDQVYSIYDQRRRVPEHRRHEFDNQPVRLILADWHSIYETVKLEAWFQPYLKKISTIITVGRELNVCLIIDTQSFNLAALGIGDSNIRKNLYIIAQGNYNVEADGTVNDSYGVLYNLITNAKIVEDAEKRSSLKERFTELKSQSKQLGQPLIFISVDPMQLDILPDITSYKPGIKPAIQLDTVSPEYLENLLRLEFDIDLSTTSINSPLNQTNNHRVDENASDENQAISNIKLTEIQTKLVDYLKGKGAKTPRQIKQNAGNKFKGISEAQIRDELNLLVQKEKVICAGEDSYRLVD</sequence>
<evidence type="ECO:0000313" key="3">
    <source>
        <dbReference type="EMBL" id="BAZ03368.1"/>
    </source>
</evidence>